<evidence type="ECO:0000259" key="1">
    <source>
        <dbReference type="PROSITE" id="PS50994"/>
    </source>
</evidence>
<dbReference type="PANTHER" id="PTHR47515">
    <property type="entry name" value="LOW CALCIUM RESPONSE LOCUS PROTEIN T"/>
    <property type="match status" value="1"/>
</dbReference>
<comment type="caution">
    <text evidence="2">The sequence shown here is derived from an EMBL/GenBank/DDBJ whole genome shotgun (WGS) entry which is preliminary data.</text>
</comment>
<dbReference type="SUPFAM" id="SSF53098">
    <property type="entry name" value="Ribonuclease H-like"/>
    <property type="match status" value="1"/>
</dbReference>
<protein>
    <submittedName>
        <fullName evidence="2">Transposase InsO family protein</fullName>
    </submittedName>
</protein>
<evidence type="ECO:0000313" key="3">
    <source>
        <dbReference type="Proteomes" id="UP001565474"/>
    </source>
</evidence>
<evidence type="ECO:0000313" key="2">
    <source>
        <dbReference type="EMBL" id="MEY9467893.1"/>
    </source>
</evidence>
<gene>
    <name evidence="2" type="ORF">ABH992_000292</name>
</gene>
<accession>A0ABV4G7M0</accession>
<dbReference type="EMBL" id="JBGBZN010000001">
    <property type="protein sequence ID" value="MEY9467893.1"/>
    <property type="molecule type" value="Genomic_DNA"/>
</dbReference>
<feature type="domain" description="Integrase catalytic" evidence="1">
    <location>
        <begin position="1"/>
        <end position="94"/>
    </location>
</feature>
<dbReference type="InterPro" id="IPR001584">
    <property type="entry name" value="Integrase_cat-core"/>
</dbReference>
<reference evidence="2 3" key="1">
    <citation type="submission" date="2024-07" db="EMBL/GenBank/DDBJ databases">
        <title>Genomic Encyclopedia of Type Strains, Phase V (KMG-V): Genome sequencing to study the core and pangenomes of soil and plant-associated prokaryotes.</title>
        <authorList>
            <person name="Whitman W."/>
        </authorList>
    </citation>
    <scope>NUCLEOTIDE SEQUENCE [LARGE SCALE GENOMIC DNA]</scope>
    <source>
        <strain evidence="2 3">USDA 222</strain>
    </source>
</reference>
<dbReference type="Pfam" id="PF00665">
    <property type="entry name" value="rve"/>
    <property type="match status" value="1"/>
</dbReference>
<proteinExistence type="predicted"/>
<dbReference type="InterPro" id="IPR036397">
    <property type="entry name" value="RNaseH_sf"/>
</dbReference>
<dbReference type="Gene3D" id="3.30.420.10">
    <property type="entry name" value="Ribonuclease H-like superfamily/Ribonuclease H"/>
    <property type="match status" value="1"/>
</dbReference>
<name>A0ABV4G7M0_9BRAD</name>
<dbReference type="Proteomes" id="UP001565474">
    <property type="component" value="Unassembled WGS sequence"/>
</dbReference>
<sequence length="137" mass="15345">MTSWRPDISCACSRFVDIFSRFSPLLAPRFTFRGGDVVAILERACKEVGFPATIRVDQGSEFVSHDLDLWAYQRGVTLDFSRPGKPTDTDVVDKPYVAEALLCRDRGFARHRDVNLVYSFSADSTRARSSALFAGML</sequence>
<organism evidence="2 3">
    <name type="scientific">Bradyrhizobium yuanmingense</name>
    <dbReference type="NCBI Taxonomy" id="108015"/>
    <lineage>
        <taxon>Bacteria</taxon>
        <taxon>Pseudomonadati</taxon>
        <taxon>Pseudomonadota</taxon>
        <taxon>Alphaproteobacteria</taxon>
        <taxon>Hyphomicrobiales</taxon>
        <taxon>Nitrobacteraceae</taxon>
        <taxon>Bradyrhizobium</taxon>
    </lineage>
</organism>
<dbReference type="PROSITE" id="PS50994">
    <property type="entry name" value="INTEGRASE"/>
    <property type="match status" value="1"/>
</dbReference>
<dbReference type="InterPro" id="IPR012337">
    <property type="entry name" value="RNaseH-like_sf"/>
</dbReference>
<keyword evidence="3" id="KW-1185">Reference proteome</keyword>
<dbReference type="PANTHER" id="PTHR47515:SF1">
    <property type="entry name" value="BLR2054 PROTEIN"/>
    <property type="match status" value="1"/>
</dbReference>